<evidence type="ECO:0000313" key="3">
    <source>
        <dbReference type="Proteomes" id="UP001285354"/>
    </source>
</evidence>
<dbReference type="Proteomes" id="UP001285354">
    <property type="component" value="Unassembled WGS sequence"/>
</dbReference>
<evidence type="ECO:0000313" key="2">
    <source>
        <dbReference type="EMBL" id="KAK2624934.1"/>
    </source>
</evidence>
<feature type="compositionally biased region" description="Polar residues" evidence="1">
    <location>
        <begin position="148"/>
        <end position="164"/>
    </location>
</feature>
<feature type="compositionally biased region" description="Polar residues" evidence="1">
    <location>
        <begin position="57"/>
        <end position="83"/>
    </location>
</feature>
<proteinExistence type="predicted"/>
<name>A0AAD9WDJ6_9HELO</name>
<gene>
    <name evidence="2" type="ORF">QTJ16_005303</name>
</gene>
<feature type="compositionally biased region" description="Basic residues" evidence="1">
    <location>
        <begin position="109"/>
        <end position="128"/>
    </location>
</feature>
<organism evidence="2 3">
    <name type="scientific">Diplocarpon rosae</name>
    <dbReference type="NCBI Taxonomy" id="946125"/>
    <lineage>
        <taxon>Eukaryota</taxon>
        <taxon>Fungi</taxon>
        <taxon>Dikarya</taxon>
        <taxon>Ascomycota</taxon>
        <taxon>Pezizomycotina</taxon>
        <taxon>Leotiomycetes</taxon>
        <taxon>Helotiales</taxon>
        <taxon>Drepanopezizaceae</taxon>
        <taxon>Diplocarpon</taxon>
    </lineage>
</organism>
<protein>
    <submittedName>
        <fullName evidence="2">Uncharacterized protein</fullName>
    </submittedName>
</protein>
<feature type="region of interest" description="Disordered" evidence="1">
    <location>
        <begin position="52"/>
        <end position="188"/>
    </location>
</feature>
<keyword evidence="3" id="KW-1185">Reference proteome</keyword>
<dbReference type="EMBL" id="JAUBYV010000008">
    <property type="protein sequence ID" value="KAK2624934.1"/>
    <property type="molecule type" value="Genomic_DNA"/>
</dbReference>
<accession>A0AAD9WDJ6</accession>
<sequence length="188" mass="21005">MYMIYWPAAIKSPGGRGIQTSIETRPPHDSQGFPGQATSNFVRANRVHCEGGEVDRSSQVAARQGKPTQRSCELLSRCTSLPFPSSHPGAEEEPGPGWRSAPGRERSQEKKRRKKNRRPRAKSSKLKAKCPPPAPLLSQDEKPKTKRTSYQARSNKIRQQPSRSTQHEPPLQATPSLETTGKNERKEE</sequence>
<feature type="region of interest" description="Disordered" evidence="1">
    <location>
        <begin position="13"/>
        <end position="37"/>
    </location>
</feature>
<reference evidence="2" key="1">
    <citation type="submission" date="2023-06" db="EMBL/GenBank/DDBJ databases">
        <title>Draft genome of Marssonina rosae.</title>
        <authorList>
            <person name="Cheng Q."/>
        </authorList>
    </citation>
    <scope>NUCLEOTIDE SEQUENCE</scope>
    <source>
        <strain evidence="2">R4</strain>
    </source>
</reference>
<comment type="caution">
    <text evidence="2">The sequence shown here is derived from an EMBL/GenBank/DDBJ whole genome shotgun (WGS) entry which is preliminary data.</text>
</comment>
<dbReference type="AlphaFoldDB" id="A0AAD9WDJ6"/>
<evidence type="ECO:0000256" key="1">
    <source>
        <dbReference type="SAM" id="MobiDB-lite"/>
    </source>
</evidence>